<keyword evidence="3" id="KW-1133">Transmembrane helix</keyword>
<feature type="transmembrane region" description="Helical" evidence="3">
    <location>
        <begin position="242"/>
        <end position="262"/>
    </location>
</feature>
<evidence type="ECO:0000313" key="5">
    <source>
        <dbReference type="EMBL" id="PDY43100.1"/>
    </source>
</evidence>
<feature type="domain" description="Acyltransferase 3" evidence="4">
    <location>
        <begin position="15"/>
        <end position="329"/>
    </location>
</feature>
<feature type="transmembrane region" description="Helical" evidence="3">
    <location>
        <begin position="51"/>
        <end position="71"/>
    </location>
</feature>
<feature type="transmembrane region" description="Helical" evidence="3">
    <location>
        <begin position="274"/>
        <end position="296"/>
    </location>
</feature>
<feature type="transmembrane region" description="Helical" evidence="3">
    <location>
        <begin position="130"/>
        <end position="152"/>
    </location>
</feature>
<name>A0A2A7BXE0_9BACI</name>
<dbReference type="GO" id="GO:0016020">
    <property type="term" value="C:membrane"/>
    <property type="evidence" value="ECO:0007669"/>
    <property type="project" value="TreeGrafter"/>
</dbReference>
<dbReference type="GO" id="GO:0016747">
    <property type="term" value="F:acyltransferase activity, transferring groups other than amino-acyl groups"/>
    <property type="evidence" value="ECO:0007669"/>
    <property type="project" value="InterPro"/>
</dbReference>
<keyword evidence="3" id="KW-0812">Transmembrane</keyword>
<dbReference type="RefSeq" id="WP_097815020.1">
    <property type="nucleotide sequence ID" value="NZ_NVPQ01000006.1"/>
</dbReference>
<feature type="transmembrane region" description="Helical" evidence="3">
    <location>
        <begin position="308"/>
        <end position="329"/>
    </location>
</feature>
<comment type="subcellular location">
    <subcellularLocation>
        <location evidence="1">Membrane</location>
    </subcellularLocation>
</comment>
<organism evidence="5 6">
    <name type="scientific">Bacillus wiedmannii</name>
    <dbReference type="NCBI Taxonomy" id="1890302"/>
    <lineage>
        <taxon>Bacteria</taxon>
        <taxon>Bacillati</taxon>
        <taxon>Bacillota</taxon>
        <taxon>Bacilli</taxon>
        <taxon>Bacillales</taxon>
        <taxon>Bacillaceae</taxon>
        <taxon>Bacillus</taxon>
        <taxon>Bacillus cereus group</taxon>
    </lineage>
</organism>
<evidence type="ECO:0000256" key="2">
    <source>
        <dbReference type="ARBA" id="ARBA00007400"/>
    </source>
</evidence>
<dbReference type="GO" id="GO:0000271">
    <property type="term" value="P:polysaccharide biosynthetic process"/>
    <property type="evidence" value="ECO:0007669"/>
    <property type="project" value="TreeGrafter"/>
</dbReference>
<dbReference type="PANTHER" id="PTHR23028:SF131">
    <property type="entry name" value="BLR2367 PROTEIN"/>
    <property type="match status" value="1"/>
</dbReference>
<dbReference type="Pfam" id="PF01757">
    <property type="entry name" value="Acyl_transf_3"/>
    <property type="match status" value="1"/>
</dbReference>
<reference evidence="5 6" key="1">
    <citation type="submission" date="2017-09" db="EMBL/GenBank/DDBJ databases">
        <title>Large-scale bioinformatics analysis of Bacillus genomes uncovers conserved roles of natural products in bacterial physiology.</title>
        <authorList>
            <consortium name="Agbiome Team Llc"/>
            <person name="Bleich R.M."/>
            <person name="Grubbs K.J."/>
            <person name="Santa Maria K.C."/>
            <person name="Allen S.E."/>
            <person name="Farag S."/>
            <person name="Shank E.A."/>
            <person name="Bowers A."/>
        </authorList>
    </citation>
    <scope>NUCLEOTIDE SEQUENCE [LARGE SCALE GENOMIC DNA]</scope>
    <source>
        <strain evidence="5 6">AFS098222</strain>
    </source>
</reference>
<dbReference type="EMBL" id="NVPQ01000006">
    <property type="protein sequence ID" value="PDY43100.1"/>
    <property type="molecule type" value="Genomic_DNA"/>
</dbReference>
<dbReference type="InterPro" id="IPR050879">
    <property type="entry name" value="Acyltransferase_3"/>
</dbReference>
<evidence type="ECO:0000256" key="1">
    <source>
        <dbReference type="ARBA" id="ARBA00004370"/>
    </source>
</evidence>
<dbReference type="Proteomes" id="UP000220111">
    <property type="component" value="Unassembled WGS sequence"/>
</dbReference>
<gene>
    <name evidence="5" type="ORF">COO17_02510</name>
</gene>
<evidence type="ECO:0000256" key="3">
    <source>
        <dbReference type="SAM" id="Phobius"/>
    </source>
</evidence>
<feature type="transmembrane region" description="Helical" evidence="3">
    <location>
        <begin position="92"/>
        <end position="110"/>
    </location>
</feature>
<evidence type="ECO:0000313" key="6">
    <source>
        <dbReference type="Proteomes" id="UP000220111"/>
    </source>
</evidence>
<comment type="similarity">
    <text evidence="2">Belongs to the acyltransferase 3 family.</text>
</comment>
<evidence type="ECO:0000259" key="4">
    <source>
        <dbReference type="Pfam" id="PF01757"/>
    </source>
</evidence>
<comment type="caution">
    <text evidence="5">The sequence shown here is derived from an EMBL/GenBank/DDBJ whole genome shotgun (WGS) entry which is preliminary data.</text>
</comment>
<dbReference type="PANTHER" id="PTHR23028">
    <property type="entry name" value="ACETYLTRANSFERASE"/>
    <property type="match status" value="1"/>
</dbReference>
<sequence>MKESIRRQRGILSTIHYFRGIAAVLVILHHITGIMYLQFNYEYLNGYFNPGWSGVDFFFVLSGFIIAYIHYGELGQNNRLKPFITKRLVRVYPIYWVVTLLYLPIFLKYGNGDVSIIKSFLLLPQDNHPILEVGWTLCFEMFFYLLFSLTFVLKPRVSVMLASVWFVIVLFNLPNISNEESVSYFNFIFSHYNFEFLLGCVVAYSVKKFNIKFAEPILMLGVISFLGSWIFINLGIFDKFSVLRILCFGFSSALIILGAASIDLKRDYSFTMKPLAILGDASYSLYLTHIPIYTVINKVFLVCNLYNILGLWITTTLLVISTTILGCVFHKLVEKPLLLALKNNSSLNLLKGFKTTPKKAS</sequence>
<keyword evidence="5" id="KW-0808">Transferase</keyword>
<feature type="transmembrane region" description="Helical" evidence="3">
    <location>
        <begin position="159"/>
        <end position="177"/>
    </location>
</feature>
<keyword evidence="3" id="KW-0472">Membrane</keyword>
<dbReference type="InterPro" id="IPR002656">
    <property type="entry name" value="Acyl_transf_3_dom"/>
</dbReference>
<proteinExistence type="inferred from homology"/>
<dbReference type="AlphaFoldDB" id="A0A2A7BXE0"/>
<accession>A0A2A7BXE0</accession>
<feature type="transmembrane region" description="Helical" evidence="3">
    <location>
        <begin position="21"/>
        <end position="39"/>
    </location>
</feature>
<feature type="transmembrane region" description="Helical" evidence="3">
    <location>
        <begin position="183"/>
        <end position="205"/>
    </location>
</feature>
<protein>
    <submittedName>
        <fullName evidence="5">Acyltransferase</fullName>
    </submittedName>
</protein>
<feature type="transmembrane region" description="Helical" evidence="3">
    <location>
        <begin position="217"/>
        <end position="236"/>
    </location>
</feature>
<keyword evidence="5" id="KW-0012">Acyltransferase</keyword>